<keyword evidence="3" id="KW-1185">Reference proteome</keyword>
<sequence>MLMYAIDTPAPATLIVISGDRDFVYAVSMLRWRKYRVVVVAPSNSHLSMRSQASTVLDWEVDVLKKA</sequence>
<dbReference type="OrthoDB" id="549353at2759"/>
<dbReference type="InterPro" id="IPR021139">
    <property type="entry name" value="NYN"/>
</dbReference>
<dbReference type="GeneID" id="36332900"/>
<dbReference type="AlphaFoldDB" id="A0A1X6N9A3"/>
<dbReference type="Pfam" id="PF01936">
    <property type="entry name" value="NYN"/>
    <property type="match status" value="1"/>
</dbReference>
<protein>
    <recommendedName>
        <fullName evidence="1">NYN domain-containing protein</fullName>
    </recommendedName>
</protein>
<evidence type="ECO:0000313" key="2">
    <source>
        <dbReference type="EMBL" id="OSX64963.1"/>
    </source>
</evidence>
<proteinExistence type="predicted"/>
<feature type="non-terminal residue" evidence="2">
    <location>
        <position position="67"/>
    </location>
</feature>
<reference evidence="2 3" key="1">
    <citation type="submission" date="2017-04" db="EMBL/GenBank/DDBJ databases">
        <title>Genome Sequence of the Model Brown-Rot Fungus Postia placenta SB12.</title>
        <authorList>
            <consortium name="DOE Joint Genome Institute"/>
            <person name="Gaskell J."/>
            <person name="Kersten P."/>
            <person name="Larrondo L.F."/>
            <person name="Canessa P."/>
            <person name="Martinez D."/>
            <person name="Hibbett D."/>
            <person name="Schmoll M."/>
            <person name="Kubicek C.P."/>
            <person name="Martinez A.T."/>
            <person name="Yadav J."/>
            <person name="Master E."/>
            <person name="Magnuson J.K."/>
            <person name="James T."/>
            <person name="Yaver D."/>
            <person name="Berka R."/>
            <person name="Labutti K."/>
            <person name="Lipzen A."/>
            <person name="Aerts A."/>
            <person name="Barry K."/>
            <person name="Henrissat B."/>
            <person name="Blanchette R."/>
            <person name="Grigoriev I."/>
            <person name="Cullen D."/>
        </authorList>
    </citation>
    <scope>NUCLEOTIDE SEQUENCE [LARGE SCALE GENOMIC DNA]</scope>
    <source>
        <strain evidence="2 3">MAD-698-R-SB12</strain>
    </source>
</reference>
<accession>A0A1X6N9A3</accession>
<evidence type="ECO:0000259" key="1">
    <source>
        <dbReference type="Pfam" id="PF01936"/>
    </source>
</evidence>
<dbReference type="EMBL" id="KZ110593">
    <property type="protein sequence ID" value="OSX64963.1"/>
    <property type="molecule type" value="Genomic_DNA"/>
</dbReference>
<dbReference type="Gene3D" id="3.40.50.1010">
    <property type="entry name" value="5'-nuclease"/>
    <property type="match status" value="1"/>
</dbReference>
<name>A0A1X6N9A3_9APHY</name>
<organism evidence="2 3">
    <name type="scientific">Postia placenta MAD-698-R-SB12</name>
    <dbReference type="NCBI Taxonomy" id="670580"/>
    <lineage>
        <taxon>Eukaryota</taxon>
        <taxon>Fungi</taxon>
        <taxon>Dikarya</taxon>
        <taxon>Basidiomycota</taxon>
        <taxon>Agaricomycotina</taxon>
        <taxon>Agaricomycetes</taxon>
        <taxon>Polyporales</taxon>
        <taxon>Adustoporiaceae</taxon>
        <taxon>Rhodonia</taxon>
    </lineage>
</organism>
<evidence type="ECO:0000313" key="3">
    <source>
        <dbReference type="Proteomes" id="UP000194127"/>
    </source>
</evidence>
<dbReference type="Proteomes" id="UP000194127">
    <property type="component" value="Unassembled WGS sequence"/>
</dbReference>
<dbReference type="RefSeq" id="XP_024341757.1">
    <property type="nucleotide sequence ID" value="XM_024487951.1"/>
</dbReference>
<dbReference type="STRING" id="670580.A0A1X6N9A3"/>
<gene>
    <name evidence="2" type="ORF">POSPLADRAFT_1167107</name>
</gene>
<dbReference type="GO" id="GO:0004540">
    <property type="term" value="F:RNA nuclease activity"/>
    <property type="evidence" value="ECO:0007669"/>
    <property type="project" value="InterPro"/>
</dbReference>
<feature type="domain" description="NYN" evidence="1">
    <location>
        <begin position="3"/>
        <end position="58"/>
    </location>
</feature>